<gene>
    <name evidence="2" type="ordered locus">Afer_0276</name>
</gene>
<dbReference type="Pfam" id="PF07758">
    <property type="entry name" value="DUF1614"/>
    <property type="match status" value="1"/>
</dbReference>
<protein>
    <recommendedName>
        <fullName evidence="4">DUF1614 domain-containing protein</fullName>
    </recommendedName>
</protein>
<feature type="transmembrane region" description="Helical" evidence="1">
    <location>
        <begin position="173"/>
        <end position="190"/>
    </location>
</feature>
<feature type="transmembrane region" description="Helical" evidence="1">
    <location>
        <begin position="123"/>
        <end position="140"/>
    </location>
</feature>
<dbReference type="HOGENOM" id="CLU_082100_0_0_11"/>
<dbReference type="AlphaFoldDB" id="C7M2K1"/>
<dbReference type="InterPro" id="IPR011672">
    <property type="entry name" value="DUF1614"/>
</dbReference>
<name>C7M2K1_ACIFD</name>
<dbReference type="EMBL" id="CP001631">
    <property type="protein sequence ID" value="ACU53245.1"/>
    <property type="molecule type" value="Genomic_DNA"/>
</dbReference>
<keyword evidence="3" id="KW-1185">Reference proteome</keyword>
<feature type="transmembrane region" description="Helical" evidence="1">
    <location>
        <begin position="35"/>
        <end position="59"/>
    </location>
</feature>
<keyword evidence="1" id="KW-0812">Transmembrane</keyword>
<dbReference type="KEGG" id="afo:Afer_0276"/>
<feature type="transmembrane region" description="Helical" evidence="1">
    <location>
        <begin position="202"/>
        <end position="226"/>
    </location>
</feature>
<dbReference type="STRING" id="525909.Afer_0276"/>
<dbReference type="Proteomes" id="UP000000771">
    <property type="component" value="Chromosome"/>
</dbReference>
<organism evidence="2 3">
    <name type="scientific">Acidimicrobium ferrooxidans (strain DSM 10331 / JCM 15462 / NBRC 103882 / ICP)</name>
    <dbReference type="NCBI Taxonomy" id="525909"/>
    <lineage>
        <taxon>Bacteria</taxon>
        <taxon>Bacillati</taxon>
        <taxon>Actinomycetota</taxon>
        <taxon>Acidimicrobiia</taxon>
        <taxon>Acidimicrobiales</taxon>
        <taxon>Acidimicrobiaceae</taxon>
        <taxon>Acidimicrobium</taxon>
    </lineage>
</organism>
<accession>C7M2K1</accession>
<evidence type="ECO:0000313" key="3">
    <source>
        <dbReference type="Proteomes" id="UP000000771"/>
    </source>
</evidence>
<keyword evidence="1" id="KW-0472">Membrane</keyword>
<dbReference type="OrthoDB" id="9782559at2"/>
<feature type="transmembrane region" description="Helical" evidence="1">
    <location>
        <begin position="7"/>
        <end position="29"/>
    </location>
</feature>
<reference evidence="2 3" key="1">
    <citation type="journal article" date="2009" name="Stand. Genomic Sci.">
        <title>Complete genome sequence of Acidimicrobium ferrooxidans type strain (ICP).</title>
        <authorList>
            <person name="Clum A."/>
            <person name="Nolan M."/>
            <person name="Lang E."/>
            <person name="Glavina Del Rio T."/>
            <person name="Tice H."/>
            <person name="Copeland A."/>
            <person name="Cheng J.F."/>
            <person name="Lucas S."/>
            <person name="Chen F."/>
            <person name="Bruce D."/>
            <person name="Goodwin L."/>
            <person name="Pitluck S."/>
            <person name="Ivanova N."/>
            <person name="Mavrommatis K."/>
            <person name="Mikhailova N."/>
            <person name="Pati A."/>
            <person name="Chen A."/>
            <person name="Palaniappan K."/>
            <person name="Goker M."/>
            <person name="Spring S."/>
            <person name="Land M."/>
            <person name="Hauser L."/>
            <person name="Chang Y.J."/>
            <person name="Jeffries C.C."/>
            <person name="Chain P."/>
            <person name="Bristow J."/>
            <person name="Eisen J.A."/>
            <person name="Markowitz V."/>
            <person name="Hugenholtz P."/>
            <person name="Kyrpides N.C."/>
            <person name="Klenk H.P."/>
            <person name="Lapidus A."/>
        </authorList>
    </citation>
    <scope>NUCLEOTIDE SEQUENCE [LARGE SCALE GENOMIC DNA]</scope>
    <source>
        <strain evidence="3">DSM 10331 / JCM 15462 / NBRC 103882 / ICP</strain>
    </source>
</reference>
<feature type="transmembrane region" description="Helical" evidence="1">
    <location>
        <begin position="147"/>
        <end position="167"/>
    </location>
</feature>
<evidence type="ECO:0000256" key="1">
    <source>
        <dbReference type="SAM" id="Phobius"/>
    </source>
</evidence>
<evidence type="ECO:0008006" key="4">
    <source>
        <dbReference type="Google" id="ProtNLM"/>
    </source>
</evidence>
<dbReference type="RefSeq" id="WP_015797750.1">
    <property type="nucleotide sequence ID" value="NC_013124.1"/>
</dbReference>
<keyword evidence="1" id="KW-1133">Transmembrane helix</keyword>
<evidence type="ECO:0000313" key="2">
    <source>
        <dbReference type="EMBL" id="ACU53245.1"/>
    </source>
</evidence>
<proteinExistence type="predicted"/>
<feature type="transmembrane region" description="Helical" evidence="1">
    <location>
        <begin position="97"/>
        <end position="117"/>
    </location>
</feature>
<sequence length="227" mass="23361">MRHHGFVLAPVFFVVLGALFLGSVALIGLDVLSFAYVRVGVPAAWLFGVLVASLLGSFFNVPVWHLETPGDPYDEGIVRVFGVQYLIRRPVAPQRTVVAVNVGGALVPTALSVYLVVHDHIELVALGATVIVALVVHVVARPVRGLGIAVPTLVPAVLAALTALVITSRDVAAVAYVAGSIGVLVGADLTNMTKTRSLGAGMVSIGGAGTFDGIFVTGILAVLLAAL</sequence>
<dbReference type="eggNOG" id="COG4089">
    <property type="taxonomic scope" value="Bacteria"/>
</dbReference>